<dbReference type="RefSeq" id="WP_203899245.1">
    <property type="nucleotide sequence ID" value="NZ_BOPF01000008.1"/>
</dbReference>
<comment type="caution">
    <text evidence="3">The sequence shown here is derived from an EMBL/GenBank/DDBJ whole genome shotgun (WGS) entry which is preliminary data.</text>
</comment>
<feature type="region of interest" description="Disordered" evidence="1">
    <location>
        <begin position="1"/>
        <end position="261"/>
    </location>
</feature>
<proteinExistence type="predicted"/>
<dbReference type="AlphaFoldDB" id="A0A8J3YKP5"/>
<feature type="compositionally biased region" description="Low complexity" evidence="1">
    <location>
        <begin position="91"/>
        <end position="102"/>
    </location>
</feature>
<feature type="compositionally biased region" description="Gly residues" evidence="1">
    <location>
        <begin position="178"/>
        <end position="193"/>
    </location>
</feature>
<feature type="transmembrane region" description="Helical" evidence="2">
    <location>
        <begin position="297"/>
        <end position="318"/>
    </location>
</feature>
<feature type="transmembrane region" description="Helical" evidence="2">
    <location>
        <begin position="347"/>
        <end position="368"/>
    </location>
</feature>
<gene>
    <name evidence="3" type="ORF">Val02_25760</name>
</gene>
<feature type="compositionally biased region" description="Gly residues" evidence="1">
    <location>
        <begin position="149"/>
        <end position="160"/>
    </location>
</feature>
<accession>A0A8J3YKP5</accession>
<organism evidence="3 4">
    <name type="scientific">Virgisporangium aliadipatigenens</name>
    <dbReference type="NCBI Taxonomy" id="741659"/>
    <lineage>
        <taxon>Bacteria</taxon>
        <taxon>Bacillati</taxon>
        <taxon>Actinomycetota</taxon>
        <taxon>Actinomycetes</taxon>
        <taxon>Micromonosporales</taxon>
        <taxon>Micromonosporaceae</taxon>
        <taxon>Virgisporangium</taxon>
    </lineage>
</organism>
<reference evidence="3" key="1">
    <citation type="submission" date="2021-01" db="EMBL/GenBank/DDBJ databases">
        <title>Whole genome shotgun sequence of Virgisporangium aliadipatigenens NBRC 105644.</title>
        <authorList>
            <person name="Komaki H."/>
            <person name="Tamura T."/>
        </authorList>
    </citation>
    <scope>NUCLEOTIDE SEQUENCE</scope>
    <source>
        <strain evidence="3">NBRC 105644</strain>
    </source>
</reference>
<dbReference type="EMBL" id="BOPF01000008">
    <property type="protein sequence ID" value="GIJ45690.1"/>
    <property type="molecule type" value="Genomic_DNA"/>
</dbReference>
<dbReference type="Proteomes" id="UP000619260">
    <property type="component" value="Unassembled WGS sequence"/>
</dbReference>
<sequence>MDGRDPDGPAAPPHQRHTVGVPGADDARGESGSAGSGSGWGRRSGRRRAAERDEAFVSDATTWFEALRPDDEPRPDGASRESGGRRRAAADDGFGPDAPVSGAGRGASAGGARRGVPTSGGPVGGGGRDAPVSGGAVGGGRRDAPVSGGAVGGGRHGAPVGGAPTDGGRRGVPTSGGPVSGGVGSGRRAGGRGVPVSGGPVSGVPVSGVPVSGVPVSGAGRGRGGRGDVIDPVSGGGARGREDPGDREARAGRRPQGVSAAHGFDTGAYATLAPASGAPPSWLPRIRRETVTARPGAFVPVGLLGVAGLAVLAITGYGVARWDLAWSLLAALAGIAALVTAARGWPLVAFAGLLVGVVCWSFVARSMVPEAWDLAGIVRLVLGNLAYAVPTICGIVAGTWTDARRSARDSVRVVAERRWFGLNRRESEPQLPALEKIPAARFFALPDGRCGHLVVAGRRVALVGATVWPRGEYDIGGNEVRRDGRPFAPGTDDVDAVVDDLRTWAERLTPVGATLRAFLTVHPASERPGDAVHLDIPEVEGVRVVATERFVEEAGEFLAAEPNLLSVPVLEALLPLLAPPEPDADDAGPR</sequence>
<name>A0A8J3YKP5_9ACTN</name>
<feature type="transmembrane region" description="Helical" evidence="2">
    <location>
        <begin position="380"/>
        <end position="400"/>
    </location>
</feature>
<keyword evidence="4" id="KW-1185">Reference proteome</keyword>
<evidence type="ECO:0008006" key="5">
    <source>
        <dbReference type="Google" id="ProtNLM"/>
    </source>
</evidence>
<keyword evidence="2" id="KW-1133">Transmembrane helix</keyword>
<evidence type="ECO:0000313" key="4">
    <source>
        <dbReference type="Proteomes" id="UP000619260"/>
    </source>
</evidence>
<protein>
    <recommendedName>
        <fullName evidence="5">NERD domain-containing protein</fullName>
    </recommendedName>
</protein>
<feature type="transmembrane region" description="Helical" evidence="2">
    <location>
        <begin position="324"/>
        <end position="342"/>
    </location>
</feature>
<feature type="compositionally biased region" description="Gly residues" evidence="1">
    <location>
        <begin position="103"/>
        <end position="113"/>
    </location>
</feature>
<keyword evidence="2" id="KW-0472">Membrane</keyword>
<evidence type="ECO:0000313" key="3">
    <source>
        <dbReference type="EMBL" id="GIJ45690.1"/>
    </source>
</evidence>
<feature type="compositionally biased region" description="Basic and acidic residues" evidence="1">
    <location>
        <begin position="67"/>
        <end position="90"/>
    </location>
</feature>
<keyword evidence="2" id="KW-0812">Transmembrane</keyword>
<evidence type="ECO:0000256" key="1">
    <source>
        <dbReference type="SAM" id="MobiDB-lite"/>
    </source>
</evidence>
<feature type="compositionally biased region" description="Gly residues" evidence="1">
    <location>
        <begin position="32"/>
        <end position="42"/>
    </location>
</feature>
<evidence type="ECO:0000256" key="2">
    <source>
        <dbReference type="SAM" id="Phobius"/>
    </source>
</evidence>
<feature type="compositionally biased region" description="Low complexity" evidence="1">
    <location>
        <begin position="194"/>
        <end position="218"/>
    </location>
</feature>
<feature type="compositionally biased region" description="Basic and acidic residues" evidence="1">
    <location>
        <begin position="239"/>
        <end position="251"/>
    </location>
</feature>